<sequence length="520" mass="54577">MSDPVDDWQTAQEAELNDPSALAHLARFDAVATEAPGIINLGQDLAAVVRLGACREATDLGDLIDRVVATGARPVGLLDSLRFRPLDDPATKDSLPTVVAGLGAYARQHGVPIVGGELSFESGESEPLITALGVGIVSRDDLRPTDDPASDTEPRPFARPGWIDALNAQDANRLPRDNAPDAQRAMLLRIVASPTLCDKSWVTDQFDRYAGGHTVLAQPEDAGMLRVDVATGVGLALTLDSRPRMAALNPYLGAQHALAEAYRNVAATGARPRAVATHLAAGNPDDPQIMWQFVEMVLGLVDGCGELGTPVADRSGSFARGTGDARPLPTPLVAMIGVIDDVARRTPMGFAEPGDEIWLLGETREELSGTVWADVAHDGHLGGMPPRIDFAAEKRLAAVLGEAARAEVLVSAHDLAEGGLAQALVESCLRRGFGAEIDLGGGDPTVELYAESTARVLVSLPGERVGELRALADKHDVPLRRLGSVAGDGAKAALQIEGLFTISLVELRGARAATLPTALS</sequence>
<evidence type="ECO:0000313" key="6">
    <source>
        <dbReference type="Proteomes" id="UP001442841"/>
    </source>
</evidence>
<dbReference type="PANTHER" id="PTHR43555:SF1">
    <property type="entry name" value="PHOSPHORIBOSYLFORMYLGLYCINAMIDINE SYNTHASE SUBUNIT PURL"/>
    <property type="match status" value="1"/>
</dbReference>
<dbReference type="Pfam" id="PF02769">
    <property type="entry name" value="AIRS_C"/>
    <property type="match status" value="1"/>
</dbReference>
<dbReference type="Pfam" id="PF00586">
    <property type="entry name" value="AIRS"/>
    <property type="match status" value="2"/>
</dbReference>
<evidence type="ECO:0000259" key="3">
    <source>
        <dbReference type="Pfam" id="PF00586"/>
    </source>
</evidence>
<dbReference type="Gene3D" id="3.90.650.10">
    <property type="entry name" value="PurM-like C-terminal domain"/>
    <property type="match status" value="1"/>
</dbReference>
<feature type="domain" description="PurM-like C-terminal" evidence="4">
    <location>
        <begin position="352"/>
        <end position="489"/>
    </location>
</feature>
<reference evidence="5 6" key="1">
    <citation type="submission" date="2024-04" db="EMBL/GenBank/DDBJ databases">
        <title>Isolation of an actinomycete strain from pig manure.</title>
        <authorList>
            <person name="Gong T."/>
            <person name="Yu Z."/>
            <person name="An M."/>
            <person name="Wei C."/>
            <person name="Yang W."/>
            <person name="Liu L."/>
        </authorList>
    </citation>
    <scope>NUCLEOTIDE SEQUENCE [LARGE SCALE GENOMIC DNA]</scope>
    <source>
        <strain evidence="5 6">ZF39</strain>
    </source>
</reference>
<feature type="region of interest" description="Disordered" evidence="2">
    <location>
        <begin position="140"/>
        <end position="160"/>
    </location>
</feature>
<dbReference type="InterPro" id="IPR016188">
    <property type="entry name" value="PurM-like_N"/>
</dbReference>
<dbReference type="InterPro" id="IPR036676">
    <property type="entry name" value="PurM-like_C_sf"/>
</dbReference>
<dbReference type="PANTHER" id="PTHR43555">
    <property type="entry name" value="PHOSPHORIBOSYLFORMYLGLYCINAMIDINE SYNTHASE SUBUNIT PURL"/>
    <property type="match status" value="1"/>
</dbReference>
<evidence type="ECO:0000313" key="5">
    <source>
        <dbReference type="EMBL" id="XAN06038.1"/>
    </source>
</evidence>
<feature type="domain" description="PurM-like N-terminal" evidence="3">
    <location>
        <begin position="67"/>
        <end position="137"/>
    </location>
</feature>
<evidence type="ECO:0000256" key="2">
    <source>
        <dbReference type="SAM" id="MobiDB-lite"/>
    </source>
</evidence>
<dbReference type="InterPro" id="IPR036921">
    <property type="entry name" value="PurM-like_N_sf"/>
</dbReference>
<evidence type="ECO:0000256" key="1">
    <source>
        <dbReference type="ARBA" id="ARBA00022490"/>
    </source>
</evidence>
<dbReference type="SUPFAM" id="SSF55326">
    <property type="entry name" value="PurM N-terminal domain-like"/>
    <property type="match status" value="2"/>
</dbReference>
<dbReference type="Proteomes" id="UP001442841">
    <property type="component" value="Chromosome"/>
</dbReference>
<proteinExistence type="predicted"/>
<dbReference type="SUPFAM" id="SSF56042">
    <property type="entry name" value="PurM C-terminal domain-like"/>
    <property type="match status" value="1"/>
</dbReference>
<protein>
    <submittedName>
        <fullName evidence="5">AIR synthase related protein</fullName>
    </submittedName>
</protein>
<keyword evidence="6" id="KW-1185">Reference proteome</keyword>
<keyword evidence="1" id="KW-0963">Cytoplasm</keyword>
<feature type="compositionally biased region" description="Basic and acidic residues" evidence="2">
    <location>
        <begin position="140"/>
        <end position="156"/>
    </location>
</feature>
<organism evidence="5 6">
    <name type="scientific">Ammonicoccus fulvus</name>
    <dbReference type="NCBI Taxonomy" id="3138240"/>
    <lineage>
        <taxon>Bacteria</taxon>
        <taxon>Bacillati</taxon>
        <taxon>Actinomycetota</taxon>
        <taxon>Actinomycetes</taxon>
        <taxon>Propionibacteriales</taxon>
        <taxon>Propionibacteriaceae</taxon>
        <taxon>Ammonicoccus</taxon>
    </lineage>
</organism>
<dbReference type="RefSeq" id="WP_425307476.1">
    <property type="nucleotide sequence ID" value="NZ_CP154795.1"/>
</dbReference>
<dbReference type="CDD" id="cd02204">
    <property type="entry name" value="PurL_repeat2"/>
    <property type="match status" value="1"/>
</dbReference>
<dbReference type="InterPro" id="IPR010074">
    <property type="entry name" value="PRibForGlyAmidine_synth_PurL"/>
</dbReference>
<feature type="domain" description="PurM-like N-terminal" evidence="3">
    <location>
        <begin position="220"/>
        <end position="339"/>
    </location>
</feature>
<dbReference type="Gene3D" id="3.30.1330.10">
    <property type="entry name" value="PurM-like, N-terminal domain"/>
    <property type="match status" value="2"/>
</dbReference>
<accession>A0ABZ3FJ55</accession>
<gene>
    <name evidence="5" type="ORF">AADG42_01520</name>
</gene>
<evidence type="ECO:0000259" key="4">
    <source>
        <dbReference type="Pfam" id="PF02769"/>
    </source>
</evidence>
<dbReference type="EMBL" id="CP154795">
    <property type="protein sequence ID" value="XAN06038.1"/>
    <property type="molecule type" value="Genomic_DNA"/>
</dbReference>
<dbReference type="InterPro" id="IPR010918">
    <property type="entry name" value="PurM-like_C_dom"/>
</dbReference>
<name>A0ABZ3FJ55_9ACTN</name>